<dbReference type="InterPro" id="IPR011251">
    <property type="entry name" value="Luciferase-like_dom"/>
</dbReference>
<dbReference type="Proteomes" id="UP000298860">
    <property type="component" value="Unassembled WGS sequence"/>
</dbReference>
<gene>
    <name evidence="3" type="ORF">GTS_19440</name>
</gene>
<dbReference type="Gene3D" id="3.20.20.30">
    <property type="entry name" value="Luciferase-like domain"/>
    <property type="match status" value="1"/>
</dbReference>
<keyword evidence="4" id="KW-1185">Reference proteome</keyword>
<reference evidence="4" key="1">
    <citation type="submission" date="2019-04" db="EMBL/GenBank/DDBJ databases">
        <title>Draft genome sequence of Pseudonocardiaceae bacterium SL3-2-4.</title>
        <authorList>
            <person name="Ningsih F."/>
            <person name="Yokota A."/>
            <person name="Sakai Y."/>
            <person name="Nanatani K."/>
            <person name="Yabe S."/>
            <person name="Oetari A."/>
            <person name="Sjamsuridzal W."/>
        </authorList>
    </citation>
    <scope>NUCLEOTIDE SEQUENCE [LARGE SCALE GENOMIC DNA]</scope>
    <source>
        <strain evidence="4">SL3-2-4</strain>
    </source>
</reference>
<protein>
    <recommendedName>
        <fullName evidence="2">Luciferase-like domain-containing protein</fullName>
    </recommendedName>
</protein>
<evidence type="ECO:0000256" key="1">
    <source>
        <dbReference type="SAM" id="MobiDB-lite"/>
    </source>
</evidence>
<dbReference type="GO" id="GO:0016705">
    <property type="term" value="F:oxidoreductase activity, acting on paired donors, with incorporation or reduction of molecular oxygen"/>
    <property type="evidence" value="ECO:0007669"/>
    <property type="project" value="InterPro"/>
</dbReference>
<dbReference type="Pfam" id="PF00296">
    <property type="entry name" value="Bac_luciferase"/>
    <property type="match status" value="1"/>
</dbReference>
<sequence length="229" mass="24181">MPQNGSGTAWCHGGAAQLILPFRRCQRDEDRSRHARRRAGGAAVLGGRAEAGPFSTLALLDRLVYHNPEPLVTLASIAGATSRIRVQTEVLLAPLRDPVLLAKQSARPRGWPAGATVSSAPPRRATWNGCSTRSAVSGRPRDGPASRGCLPRRTSRSGRSTCSTRPATPSAGTYAFLGDTRAVADGMLDSAAAVRRAIAQFAALGADEVILYCWATDVDQVDRLADLVG</sequence>
<feature type="domain" description="Luciferase-like" evidence="2">
    <location>
        <begin position="48"/>
        <end position="106"/>
    </location>
</feature>
<dbReference type="EMBL" id="BJFL01000007">
    <property type="protein sequence ID" value="GDY30311.1"/>
    <property type="molecule type" value="Genomic_DNA"/>
</dbReference>
<evidence type="ECO:0000259" key="2">
    <source>
        <dbReference type="Pfam" id="PF00296"/>
    </source>
</evidence>
<evidence type="ECO:0000313" key="3">
    <source>
        <dbReference type="EMBL" id="GDY30311.1"/>
    </source>
</evidence>
<feature type="region of interest" description="Disordered" evidence="1">
    <location>
        <begin position="110"/>
        <end position="166"/>
    </location>
</feature>
<evidence type="ECO:0000313" key="4">
    <source>
        <dbReference type="Proteomes" id="UP000298860"/>
    </source>
</evidence>
<organism evidence="3 4">
    <name type="scientific">Gandjariella thermophila</name>
    <dbReference type="NCBI Taxonomy" id="1931992"/>
    <lineage>
        <taxon>Bacteria</taxon>
        <taxon>Bacillati</taxon>
        <taxon>Actinomycetota</taxon>
        <taxon>Actinomycetes</taxon>
        <taxon>Pseudonocardiales</taxon>
        <taxon>Pseudonocardiaceae</taxon>
        <taxon>Gandjariella</taxon>
    </lineage>
</organism>
<accession>A0A4D4J1F1</accession>
<name>A0A4D4J1F1_9PSEU</name>
<dbReference type="SUPFAM" id="SSF51679">
    <property type="entry name" value="Bacterial luciferase-like"/>
    <property type="match status" value="1"/>
</dbReference>
<comment type="caution">
    <text evidence="3">The sequence shown here is derived from an EMBL/GenBank/DDBJ whole genome shotgun (WGS) entry which is preliminary data.</text>
</comment>
<dbReference type="AlphaFoldDB" id="A0A4D4J1F1"/>
<dbReference type="InterPro" id="IPR036661">
    <property type="entry name" value="Luciferase-like_sf"/>
</dbReference>
<proteinExistence type="predicted"/>